<dbReference type="PANTHER" id="PTHR10411">
    <property type="entry name" value="GROWTH ARREST AND DNA DAMAGE-INDUCIBLE PROTEIN GADD45"/>
    <property type="match status" value="1"/>
</dbReference>
<dbReference type="InterPro" id="IPR024824">
    <property type="entry name" value="GADD45"/>
</dbReference>
<dbReference type="OMA" id="CLLVDFP"/>
<name>A0A914AXF1_PATMI</name>
<dbReference type="GeneID" id="119737828"/>
<dbReference type="PANTHER" id="PTHR10411:SF8">
    <property type="entry name" value="FI09246P"/>
    <property type="match status" value="1"/>
</dbReference>
<dbReference type="OrthoDB" id="5976967at2759"/>
<reference evidence="1" key="1">
    <citation type="submission" date="2022-11" db="UniProtKB">
        <authorList>
            <consortium name="EnsemblMetazoa"/>
        </authorList>
    </citation>
    <scope>IDENTIFICATION</scope>
</reference>
<evidence type="ECO:0008006" key="3">
    <source>
        <dbReference type="Google" id="ProtNLM"/>
    </source>
</evidence>
<accession>A0A914AXF1</accession>
<dbReference type="RefSeq" id="XP_038068372.1">
    <property type="nucleotide sequence ID" value="XM_038212444.1"/>
</dbReference>
<dbReference type="EnsemblMetazoa" id="XM_038212444.1">
    <property type="protein sequence ID" value="XP_038068372.1"/>
    <property type="gene ID" value="LOC119737828"/>
</dbReference>
<dbReference type="AlphaFoldDB" id="A0A914AXF1"/>
<dbReference type="GO" id="GO:0005634">
    <property type="term" value="C:nucleus"/>
    <property type="evidence" value="ECO:0007669"/>
    <property type="project" value="InterPro"/>
</dbReference>
<dbReference type="GO" id="GO:0005737">
    <property type="term" value="C:cytoplasm"/>
    <property type="evidence" value="ECO:0007669"/>
    <property type="project" value="TreeGrafter"/>
</dbReference>
<proteinExistence type="predicted"/>
<evidence type="ECO:0000313" key="1">
    <source>
        <dbReference type="EnsemblMetazoa" id="XP_038068372.1"/>
    </source>
</evidence>
<organism evidence="1 2">
    <name type="scientific">Patiria miniata</name>
    <name type="common">Bat star</name>
    <name type="synonym">Asterina miniata</name>
    <dbReference type="NCBI Taxonomy" id="46514"/>
    <lineage>
        <taxon>Eukaryota</taxon>
        <taxon>Metazoa</taxon>
        <taxon>Echinodermata</taxon>
        <taxon>Eleutherozoa</taxon>
        <taxon>Asterozoa</taxon>
        <taxon>Asteroidea</taxon>
        <taxon>Valvatacea</taxon>
        <taxon>Valvatida</taxon>
        <taxon>Asterinidae</taxon>
        <taxon>Patiria</taxon>
    </lineage>
</organism>
<dbReference type="GO" id="GO:0051726">
    <property type="term" value="P:regulation of cell cycle"/>
    <property type="evidence" value="ECO:0007669"/>
    <property type="project" value="InterPro"/>
</dbReference>
<evidence type="ECO:0000313" key="2">
    <source>
        <dbReference type="Proteomes" id="UP000887568"/>
    </source>
</evidence>
<dbReference type="Proteomes" id="UP000887568">
    <property type="component" value="Unplaced"/>
</dbReference>
<protein>
    <recommendedName>
        <fullName evidence="3">Ribosomal protein L7Ae/L30e/S12e/Gadd45 domain-containing protein</fullName>
    </recommendedName>
</protein>
<dbReference type="InterPro" id="IPR029064">
    <property type="entry name" value="Ribosomal_eL30-like_sf"/>
</dbReference>
<sequence length="177" mass="19912">MTLEEEVDLSVKSRNSKDKMIKMDAAMALQEMLLSAKMEGRITYGVYPSVRKLGSEPDRVMLCVHADDNADEDVALHIHFTLMEAFCRENGIRLLKVGCHESLAKLLHHDDDVNHHPQVDALDNVPVAHAVQRAGTEDFVCLLVDFPKEIDAAVSCFLEHYHTMAQEMPFPRISLVS</sequence>
<keyword evidence="2" id="KW-1185">Reference proteome</keyword>
<dbReference type="Gene3D" id="3.30.1330.30">
    <property type="match status" value="1"/>
</dbReference>